<comment type="similarity">
    <text evidence="1">Belongs to the protein kinase superfamily. ADCK protein kinase family.</text>
</comment>
<reference evidence="6 7" key="1">
    <citation type="submission" date="2016-10" db="EMBL/GenBank/DDBJ databases">
        <authorList>
            <person name="de Groot N.N."/>
        </authorList>
    </citation>
    <scope>NUCLEOTIDE SEQUENCE [LARGE SCALE GENOMIC DNA]</scope>
    <source>
        <strain evidence="6 7">CGMCC 4.1877</strain>
    </source>
</reference>
<dbReference type="OrthoDB" id="9795390at2"/>
<proteinExistence type="inferred from homology"/>
<dbReference type="InterPro" id="IPR051409">
    <property type="entry name" value="Atypical_kinase_ADCK"/>
</dbReference>
<dbReference type="RefSeq" id="WP_093338873.1">
    <property type="nucleotide sequence ID" value="NZ_FOUY01000005.1"/>
</dbReference>
<keyword evidence="4" id="KW-0067">ATP-binding</keyword>
<dbReference type="Proteomes" id="UP000199614">
    <property type="component" value="Unassembled WGS sequence"/>
</dbReference>
<keyword evidence="6" id="KW-0830">Ubiquinone</keyword>
<sequence>MTDIPRRTASRTAKLAGLPLGVAGRAAAGFGRRLTGGDREEIAAGIAAKSAEQLFAVLGELKGGAMKFGQALSVFEAAIPDEYAEPYREALTKLQSAAPPMPMDDVDYMLTQQFGRGWKSRFAEFDETPAASASIGQVHRAVWKRDGREVAVKVQYPGAEEALRSDLRQLGRMSRILQPLVPGLEIKPLINELRDRMEEELDYRDEATYQREFASFFEGDPDVRIPRVVGSAPKAVITEWVQGRPLSSIIRDGSAEERDHAGNQLARFHYSAPDRAHLLHADPHPGNFGILDDGRLLVLDFGAVARMPDGMPPELVAMTKYALGGRDGDLMALMRSAGFVHDGARIDQEQVLGYLAPFTEPLETEEFHFNRRWIQRQAERVGDLRSPDAAIGRSLNLPPRFLLVHRVTMGTVGILCQLDARVRLREIVAEWQPEMFEPDAPTG</sequence>
<protein>
    <submittedName>
        <fullName evidence="6">Predicted unusual protein kinase regulating ubiquinone biosynthesis, AarF/ABC1/UbiB family</fullName>
    </submittedName>
</protein>
<evidence type="ECO:0000256" key="3">
    <source>
        <dbReference type="ARBA" id="ARBA00022741"/>
    </source>
</evidence>
<keyword evidence="2" id="KW-0808">Transferase</keyword>
<dbReference type="AlphaFoldDB" id="A0A1I4UXA3"/>
<feature type="domain" description="ABC1 atypical kinase-like" evidence="5">
    <location>
        <begin position="93"/>
        <end position="318"/>
    </location>
</feature>
<evidence type="ECO:0000256" key="4">
    <source>
        <dbReference type="ARBA" id="ARBA00022840"/>
    </source>
</evidence>
<dbReference type="GO" id="GO:0005524">
    <property type="term" value="F:ATP binding"/>
    <property type="evidence" value="ECO:0007669"/>
    <property type="project" value="UniProtKB-KW"/>
</dbReference>
<dbReference type="InterPro" id="IPR011009">
    <property type="entry name" value="Kinase-like_dom_sf"/>
</dbReference>
<evidence type="ECO:0000313" key="7">
    <source>
        <dbReference type="Proteomes" id="UP000199614"/>
    </source>
</evidence>
<keyword evidence="6" id="KW-0418">Kinase</keyword>
<evidence type="ECO:0000259" key="5">
    <source>
        <dbReference type="Pfam" id="PF03109"/>
    </source>
</evidence>
<evidence type="ECO:0000256" key="2">
    <source>
        <dbReference type="ARBA" id="ARBA00022679"/>
    </source>
</evidence>
<evidence type="ECO:0000256" key="1">
    <source>
        <dbReference type="ARBA" id="ARBA00009670"/>
    </source>
</evidence>
<dbReference type="SUPFAM" id="SSF56112">
    <property type="entry name" value="Protein kinase-like (PK-like)"/>
    <property type="match status" value="1"/>
</dbReference>
<dbReference type="PANTHER" id="PTHR43851">
    <property type="match status" value="1"/>
</dbReference>
<dbReference type="EMBL" id="FOUY01000005">
    <property type="protein sequence ID" value="SFM93571.1"/>
    <property type="molecule type" value="Genomic_DNA"/>
</dbReference>
<dbReference type="CDD" id="cd13970">
    <property type="entry name" value="ABC1_ADCK3"/>
    <property type="match status" value="1"/>
</dbReference>
<gene>
    <name evidence="6" type="ORF">SAMN05216207_100547</name>
</gene>
<dbReference type="GO" id="GO:0016301">
    <property type="term" value="F:kinase activity"/>
    <property type="evidence" value="ECO:0007669"/>
    <property type="project" value="UniProtKB-KW"/>
</dbReference>
<keyword evidence="7" id="KW-1185">Reference proteome</keyword>
<organism evidence="6 7">
    <name type="scientific">Pseudonocardia ammonioxydans</name>
    <dbReference type="NCBI Taxonomy" id="260086"/>
    <lineage>
        <taxon>Bacteria</taxon>
        <taxon>Bacillati</taxon>
        <taxon>Actinomycetota</taxon>
        <taxon>Actinomycetes</taxon>
        <taxon>Pseudonocardiales</taxon>
        <taxon>Pseudonocardiaceae</taxon>
        <taxon>Pseudonocardia</taxon>
    </lineage>
</organism>
<keyword evidence="3" id="KW-0547">Nucleotide-binding</keyword>
<dbReference type="PANTHER" id="PTHR43851:SF3">
    <property type="entry name" value="COENZYME Q8"/>
    <property type="match status" value="1"/>
</dbReference>
<dbReference type="InterPro" id="IPR034646">
    <property type="entry name" value="ADCK3_dom"/>
</dbReference>
<dbReference type="Pfam" id="PF03109">
    <property type="entry name" value="ABC1"/>
    <property type="match status" value="1"/>
</dbReference>
<accession>A0A1I4UXA3</accession>
<name>A0A1I4UXA3_PSUAM</name>
<dbReference type="InterPro" id="IPR004147">
    <property type="entry name" value="ABC1_dom"/>
</dbReference>
<dbReference type="STRING" id="260086.SAMN05216207_100547"/>
<evidence type="ECO:0000313" key="6">
    <source>
        <dbReference type="EMBL" id="SFM93571.1"/>
    </source>
</evidence>